<dbReference type="Pfam" id="PF01103">
    <property type="entry name" value="Omp85"/>
    <property type="match status" value="1"/>
</dbReference>
<evidence type="ECO:0000313" key="5">
    <source>
        <dbReference type="Proteomes" id="UP000682802"/>
    </source>
</evidence>
<keyword evidence="2" id="KW-0472">Membrane</keyword>
<reference evidence="4 5" key="1">
    <citation type="submission" date="2021-05" db="EMBL/GenBank/DDBJ databases">
        <title>Comparative genomic studies on the polysaccharide-degrading batcterial strains of the Flammeovirga genus.</title>
        <authorList>
            <person name="Zewei F."/>
            <person name="Zheng Z."/>
            <person name="Yu L."/>
            <person name="Ruyue G."/>
            <person name="Yanhong M."/>
            <person name="Yuanyuan C."/>
            <person name="Jingyan G."/>
            <person name="Wenjun H."/>
        </authorList>
    </citation>
    <scope>NUCLEOTIDE SEQUENCE [LARGE SCALE GENOMIC DNA]</scope>
    <source>
        <strain evidence="4 5">YS10</strain>
    </source>
</reference>
<feature type="domain" description="Bacterial surface antigen (D15)" evidence="3">
    <location>
        <begin position="173"/>
        <end position="370"/>
    </location>
</feature>
<dbReference type="EMBL" id="CP076129">
    <property type="protein sequence ID" value="QWG10011.1"/>
    <property type="molecule type" value="Genomic_DNA"/>
</dbReference>
<evidence type="ECO:0000313" key="4">
    <source>
        <dbReference type="EMBL" id="QWG10011.1"/>
    </source>
</evidence>
<sequence length="386" mass="44330">MDIKTIKIKPILITLICLFHLEIVGQISSDTLTDKNVIDKIIDVITYDGKKFTAVTYPMAGYSEQEGFSAGIMPVFTFHDKKEKSPINRRFYRPTTLIPSVMVSTKGLFNLDASLVMFGKGRWNMYFTGVYQYVPNTFYGVNTLAPADTSQFFNRRFSSFGEVSYGLTDVFFIGLRYDVQNNTIEDINGEILNDNILGYEGGFSLGLGPIFKYDTRDDIVYPTKGSFLKVAVTTYPEFLANDYKFWHFFTEYSFFFSVKNDKNIIGLFGAFHMQNGDIPFYYLNQLGGSKRLRSIAQPNRFIDKNYYMAQVEYRRDLWWRLGAVLFAGAGNVYGSNGTNAFEEIKYTVGAGLRFQLVEDMRLNFRIDYGFGNYKQNGLWLTSREAF</sequence>
<evidence type="ECO:0000259" key="3">
    <source>
        <dbReference type="Pfam" id="PF01103"/>
    </source>
</evidence>
<organism evidence="4 5">
    <name type="scientific">Flammeovirga kamogawensis</name>
    <dbReference type="NCBI Taxonomy" id="373891"/>
    <lineage>
        <taxon>Bacteria</taxon>
        <taxon>Pseudomonadati</taxon>
        <taxon>Bacteroidota</taxon>
        <taxon>Cytophagia</taxon>
        <taxon>Cytophagales</taxon>
        <taxon>Flammeovirgaceae</taxon>
        <taxon>Flammeovirga</taxon>
    </lineage>
</organism>
<evidence type="ECO:0000256" key="1">
    <source>
        <dbReference type="ARBA" id="ARBA00004370"/>
    </source>
</evidence>
<accession>A0ABX8H3L2</accession>
<name>A0ABX8H3L2_9BACT</name>
<proteinExistence type="predicted"/>
<protein>
    <submittedName>
        <fullName evidence="4">Outer membrane protein assembly factor</fullName>
    </submittedName>
</protein>
<dbReference type="Proteomes" id="UP000682802">
    <property type="component" value="Chromosome 2"/>
</dbReference>
<dbReference type="InterPro" id="IPR000184">
    <property type="entry name" value="Bac_surfAg_D15"/>
</dbReference>
<dbReference type="Gene3D" id="2.40.160.50">
    <property type="entry name" value="membrane protein fhac: a member of the omp85/tpsb transporter family"/>
    <property type="match status" value="1"/>
</dbReference>
<keyword evidence="5" id="KW-1185">Reference proteome</keyword>
<evidence type="ECO:0000256" key="2">
    <source>
        <dbReference type="ARBA" id="ARBA00023136"/>
    </source>
</evidence>
<gene>
    <name evidence="4" type="ORF">KM029_20225</name>
</gene>
<dbReference type="RefSeq" id="WP_144076665.1">
    <property type="nucleotide sequence ID" value="NZ_CP076129.1"/>
</dbReference>
<comment type="subcellular location">
    <subcellularLocation>
        <location evidence="1">Membrane</location>
    </subcellularLocation>
</comment>